<feature type="transmembrane region" description="Helical" evidence="1">
    <location>
        <begin position="266"/>
        <end position="286"/>
    </location>
</feature>
<protein>
    <recommendedName>
        <fullName evidence="4">O-antigen polymerase</fullName>
    </recommendedName>
</protein>
<feature type="transmembrane region" description="Helical" evidence="1">
    <location>
        <begin position="100"/>
        <end position="123"/>
    </location>
</feature>
<feature type="transmembrane region" description="Helical" evidence="1">
    <location>
        <begin position="164"/>
        <end position="190"/>
    </location>
</feature>
<name>A0ABX2G8C6_9BURK</name>
<keyword evidence="1" id="KW-0472">Membrane</keyword>
<comment type="caution">
    <text evidence="2">The sequence shown here is derived from an EMBL/GenBank/DDBJ whole genome shotgun (WGS) entry which is preliminary data.</text>
</comment>
<feature type="transmembrane region" description="Helical" evidence="1">
    <location>
        <begin position="20"/>
        <end position="39"/>
    </location>
</feature>
<proteinExistence type="predicted"/>
<evidence type="ECO:0008006" key="4">
    <source>
        <dbReference type="Google" id="ProtNLM"/>
    </source>
</evidence>
<dbReference type="RefSeq" id="WP_173807596.1">
    <property type="nucleotide sequence ID" value="NZ_JABSNM010000033.1"/>
</dbReference>
<feature type="transmembrane region" description="Helical" evidence="1">
    <location>
        <begin position="306"/>
        <end position="325"/>
    </location>
</feature>
<sequence>MLNVLLLMKLALDFMTVQRGASFLLCLLVSALVLLRTQVVEVRSAAAMRAMVGFVLLIVLAWLQSGHVAMAFRYVGLLLLAVAIPVCLTRRSPQSLLGSATLLLWANLLFGVLCIVRAVATGVYAERTFLPFEHANLFGSYILSSVPLLFVVEARQGIRWDYRLAFIGLAWASTSTGSGMLSLLLLLNFARISSGQILRTVLMAALVGLVGEAGLAMFNPELHTKIFSPFAFVTDFGMGTLFDAARIGYSLYDFGPEYESSLTWRIYAYVVFLTDVMSSSLASILFGRGFSGYEVVWNGYMPHNDFILTLVDFGVIGLVVVFYMLRRLLLFVRSHRELIALVPILIFRLMFENNIYSFYLMSSLVINSSFLLMAYRRRA</sequence>
<evidence type="ECO:0000256" key="1">
    <source>
        <dbReference type="SAM" id="Phobius"/>
    </source>
</evidence>
<feature type="transmembrane region" description="Helical" evidence="1">
    <location>
        <begin position="196"/>
        <end position="218"/>
    </location>
</feature>
<evidence type="ECO:0000313" key="2">
    <source>
        <dbReference type="EMBL" id="NRT58586.1"/>
    </source>
</evidence>
<feature type="transmembrane region" description="Helical" evidence="1">
    <location>
        <begin position="357"/>
        <end position="375"/>
    </location>
</feature>
<feature type="transmembrane region" description="Helical" evidence="1">
    <location>
        <begin position="135"/>
        <end position="152"/>
    </location>
</feature>
<accession>A0ABX2G8C6</accession>
<evidence type="ECO:0000313" key="3">
    <source>
        <dbReference type="Proteomes" id="UP001516061"/>
    </source>
</evidence>
<gene>
    <name evidence="2" type="ORF">HNQ01_004355</name>
</gene>
<reference evidence="2 3" key="1">
    <citation type="submission" date="2020-05" db="EMBL/GenBank/DDBJ databases">
        <title>Genomic Encyclopedia of Type Strains, Phase IV (KMG-V): Genome sequencing to study the core and pangenomes of soil and plant-associated prokaryotes.</title>
        <authorList>
            <person name="Whitman W."/>
        </authorList>
    </citation>
    <scope>NUCLEOTIDE SEQUENCE [LARGE SCALE GENOMIC DNA]</scope>
    <source>
        <strain evidence="2 3">C29</strain>
    </source>
</reference>
<dbReference type="EMBL" id="JABSNM010000033">
    <property type="protein sequence ID" value="NRT58586.1"/>
    <property type="molecule type" value="Genomic_DNA"/>
</dbReference>
<feature type="transmembrane region" description="Helical" evidence="1">
    <location>
        <begin position="71"/>
        <end position="88"/>
    </location>
</feature>
<feature type="transmembrane region" description="Helical" evidence="1">
    <location>
        <begin position="46"/>
        <end position="65"/>
    </location>
</feature>
<organism evidence="2 3">
    <name type="scientific">Sphaerotilus uruguayifluvii</name>
    <dbReference type="NCBI Taxonomy" id="2735897"/>
    <lineage>
        <taxon>Bacteria</taxon>
        <taxon>Pseudomonadati</taxon>
        <taxon>Pseudomonadota</taxon>
        <taxon>Betaproteobacteria</taxon>
        <taxon>Burkholderiales</taxon>
        <taxon>Sphaerotilaceae</taxon>
        <taxon>Sphaerotilus</taxon>
    </lineage>
</organism>
<keyword evidence="3" id="KW-1185">Reference proteome</keyword>
<dbReference type="Proteomes" id="UP001516061">
    <property type="component" value="Unassembled WGS sequence"/>
</dbReference>
<keyword evidence="1" id="KW-0812">Transmembrane</keyword>
<keyword evidence="1" id="KW-1133">Transmembrane helix</keyword>